<evidence type="ECO:0000313" key="1">
    <source>
        <dbReference type="EMBL" id="PCH44240.1"/>
    </source>
</evidence>
<accession>A0A2H3JQ00</accession>
<gene>
    <name evidence="1" type="ORF">WOLCODRAFT_144888</name>
</gene>
<keyword evidence="2" id="KW-1185">Reference proteome</keyword>
<name>A0A2H3JQ00_WOLCO</name>
<evidence type="ECO:0000313" key="2">
    <source>
        <dbReference type="Proteomes" id="UP000218811"/>
    </source>
</evidence>
<proteinExistence type="predicted"/>
<dbReference type="AlphaFoldDB" id="A0A2H3JQ00"/>
<reference evidence="1 2" key="1">
    <citation type="journal article" date="2012" name="Science">
        <title>The Paleozoic origin of enzymatic lignin decomposition reconstructed from 31 fungal genomes.</title>
        <authorList>
            <person name="Floudas D."/>
            <person name="Binder M."/>
            <person name="Riley R."/>
            <person name="Barry K."/>
            <person name="Blanchette R.A."/>
            <person name="Henrissat B."/>
            <person name="Martinez A.T."/>
            <person name="Otillar R."/>
            <person name="Spatafora J.W."/>
            <person name="Yadav J.S."/>
            <person name="Aerts A."/>
            <person name="Benoit I."/>
            <person name="Boyd A."/>
            <person name="Carlson A."/>
            <person name="Copeland A."/>
            <person name="Coutinho P.M."/>
            <person name="de Vries R.P."/>
            <person name="Ferreira P."/>
            <person name="Findley K."/>
            <person name="Foster B."/>
            <person name="Gaskell J."/>
            <person name="Glotzer D."/>
            <person name="Gorecki P."/>
            <person name="Heitman J."/>
            <person name="Hesse C."/>
            <person name="Hori C."/>
            <person name="Igarashi K."/>
            <person name="Jurgens J.A."/>
            <person name="Kallen N."/>
            <person name="Kersten P."/>
            <person name="Kohler A."/>
            <person name="Kuees U."/>
            <person name="Kumar T.K.A."/>
            <person name="Kuo A."/>
            <person name="LaButti K."/>
            <person name="Larrondo L.F."/>
            <person name="Lindquist E."/>
            <person name="Ling A."/>
            <person name="Lombard V."/>
            <person name="Lucas S."/>
            <person name="Lundell T."/>
            <person name="Martin R."/>
            <person name="McLaughlin D.J."/>
            <person name="Morgenstern I."/>
            <person name="Morin E."/>
            <person name="Murat C."/>
            <person name="Nagy L.G."/>
            <person name="Nolan M."/>
            <person name="Ohm R.A."/>
            <person name="Patyshakuliyeva A."/>
            <person name="Rokas A."/>
            <person name="Ruiz-Duenas F.J."/>
            <person name="Sabat G."/>
            <person name="Salamov A."/>
            <person name="Samejima M."/>
            <person name="Schmutz J."/>
            <person name="Slot J.C."/>
            <person name="St John F."/>
            <person name="Stenlid J."/>
            <person name="Sun H."/>
            <person name="Sun S."/>
            <person name="Syed K."/>
            <person name="Tsang A."/>
            <person name="Wiebenga A."/>
            <person name="Young D."/>
            <person name="Pisabarro A."/>
            <person name="Eastwood D.C."/>
            <person name="Martin F."/>
            <person name="Cullen D."/>
            <person name="Grigoriev I.V."/>
            <person name="Hibbett D.S."/>
        </authorList>
    </citation>
    <scope>NUCLEOTIDE SEQUENCE [LARGE SCALE GENOMIC DNA]</scope>
    <source>
        <strain evidence="1 2">MD-104</strain>
    </source>
</reference>
<organism evidence="1 2">
    <name type="scientific">Wolfiporia cocos (strain MD-104)</name>
    <name type="common">Brown rot fungus</name>
    <dbReference type="NCBI Taxonomy" id="742152"/>
    <lineage>
        <taxon>Eukaryota</taxon>
        <taxon>Fungi</taxon>
        <taxon>Dikarya</taxon>
        <taxon>Basidiomycota</taxon>
        <taxon>Agaricomycotina</taxon>
        <taxon>Agaricomycetes</taxon>
        <taxon>Polyporales</taxon>
        <taxon>Phaeolaceae</taxon>
        <taxon>Wolfiporia</taxon>
    </lineage>
</organism>
<dbReference type="Proteomes" id="UP000218811">
    <property type="component" value="Unassembled WGS sequence"/>
</dbReference>
<dbReference type="EMBL" id="KB468157">
    <property type="protein sequence ID" value="PCH44240.1"/>
    <property type="molecule type" value="Genomic_DNA"/>
</dbReference>
<protein>
    <submittedName>
        <fullName evidence="1">Uncharacterized protein</fullName>
    </submittedName>
</protein>
<sequence length="227" mass="24898">MSSASSNETSIIIQSLNEFGRKILLAIAALLTGLVPAAANINYAATHRLCRRVLPQREIIGHLIDAVVIYTTWRDTLFLTRRTMRSQTHTGPLALFIKEGTGYYVYVLDTTIRQMHACDAIEQSTPINQYLATSIKPSFRIGFTTRGSGTESEHLSTGAGESIRFASRLAGNIGYPRIIRSAEVTSESSDNVVEIVGLSHLVEEIEILAANVRHMANIALISDERPA</sequence>